<dbReference type="InterPro" id="IPR051446">
    <property type="entry name" value="HTH_trans_reg/aminotransferase"/>
</dbReference>
<evidence type="ECO:0000256" key="4">
    <source>
        <dbReference type="ARBA" id="ARBA00023125"/>
    </source>
</evidence>
<dbReference type="InterPro" id="IPR036388">
    <property type="entry name" value="WH-like_DNA-bd_sf"/>
</dbReference>
<keyword evidence="3" id="KW-0805">Transcription regulation</keyword>
<dbReference type="CDD" id="cd00609">
    <property type="entry name" value="AAT_like"/>
    <property type="match status" value="1"/>
</dbReference>
<keyword evidence="5" id="KW-0804">Transcription</keyword>
<dbReference type="Pfam" id="PF00155">
    <property type="entry name" value="Aminotran_1_2"/>
    <property type="match status" value="1"/>
</dbReference>
<protein>
    <submittedName>
        <fullName evidence="7">GntR family transcriptional regulator</fullName>
    </submittedName>
</protein>
<evidence type="ECO:0000256" key="5">
    <source>
        <dbReference type="ARBA" id="ARBA00023163"/>
    </source>
</evidence>
<keyword evidence="2" id="KW-0663">Pyridoxal phosphate</keyword>
<dbReference type="EMBL" id="AP022577">
    <property type="protein sequence ID" value="BBX84193.1"/>
    <property type="molecule type" value="Genomic_DNA"/>
</dbReference>
<dbReference type="InterPro" id="IPR015421">
    <property type="entry name" value="PyrdxlP-dep_Trfase_major"/>
</dbReference>
<dbReference type="Gene3D" id="1.10.10.10">
    <property type="entry name" value="Winged helix-like DNA-binding domain superfamily/Winged helix DNA-binding domain"/>
    <property type="match status" value="1"/>
</dbReference>
<dbReference type="SUPFAM" id="SSF46785">
    <property type="entry name" value="Winged helix' DNA-binding domain"/>
    <property type="match status" value="1"/>
</dbReference>
<evidence type="ECO:0000256" key="2">
    <source>
        <dbReference type="ARBA" id="ARBA00022898"/>
    </source>
</evidence>
<gene>
    <name evidence="7" type="ORF">MAUB_20660</name>
</gene>
<dbReference type="SMART" id="SM00345">
    <property type="entry name" value="HTH_GNTR"/>
    <property type="match status" value="1"/>
</dbReference>
<reference evidence="7 8" key="1">
    <citation type="journal article" date="2019" name="Emerg. Microbes Infect.">
        <title>Comprehensive subspecies identification of 175 nontuberculous mycobacteria species based on 7547 genomic profiles.</title>
        <authorList>
            <person name="Matsumoto Y."/>
            <person name="Kinjo T."/>
            <person name="Motooka D."/>
            <person name="Nabeya D."/>
            <person name="Jung N."/>
            <person name="Uechi K."/>
            <person name="Horii T."/>
            <person name="Iida T."/>
            <person name="Fujita J."/>
            <person name="Nakamura S."/>
        </authorList>
    </citation>
    <scope>NUCLEOTIDE SEQUENCE [LARGE SCALE GENOMIC DNA]</scope>
    <source>
        <strain evidence="7 8">JCM 15296</strain>
    </source>
</reference>
<evidence type="ECO:0000313" key="7">
    <source>
        <dbReference type="EMBL" id="BBX84193.1"/>
    </source>
</evidence>
<dbReference type="InterPro" id="IPR004839">
    <property type="entry name" value="Aminotransferase_I/II_large"/>
</dbReference>
<evidence type="ECO:0000259" key="6">
    <source>
        <dbReference type="PROSITE" id="PS50949"/>
    </source>
</evidence>
<dbReference type="InterPro" id="IPR000524">
    <property type="entry name" value="Tscrpt_reg_HTH_GntR"/>
</dbReference>
<dbReference type="Pfam" id="PF00392">
    <property type="entry name" value="GntR"/>
    <property type="match status" value="1"/>
</dbReference>
<dbReference type="Proteomes" id="UP000465609">
    <property type="component" value="Chromosome"/>
</dbReference>
<dbReference type="SUPFAM" id="SSF53383">
    <property type="entry name" value="PLP-dependent transferases"/>
    <property type="match status" value="1"/>
</dbReference>
<dbReference type="InterPro" id="IPR036390">
    <property type="entry name" value="WH_DNA-bd_sf"/>
</dbReference>
<keyword evidence="4" id="KW-0238">DNA-binding</keyword>
<comment type="similarity">
    <text evidence="1">In the C-terminal section; belongs to the class-I pyridoxal-phosphate-dependent aminotransferase family.</text>
</comment>
<dbReference type="CDD" id="cd07377">
    <property type="entry name" value="WHTH_GntR"/>
    <property type="match status" value="1"/>
</dbReference>
<sequence>MNLDRSMRTGLAVQLQHQLRVAIQQGRLTTGTTLPPSRILAQQLGVSRSVVVTAYEHLTADGYLAGRQGSGTQVQHLGASVPPAPTAEVAGNAVRLIGGLPDPALFPRSEWLRHYRAAVNDVPNDALTYPGPLGTQALRQALADYLARVRGVAARPENIQVTTGITQAVTLVARALKARGGRAIAVEDPCFAFHRDTVTNAGLIAVPVPVDHDGINVDHLDGLDVDAVLVAPAHSYPTGVVLSPDRRTALVDWARHRNTLIVEDDYDAEFRYDRQPIGALQGLAPELIAYAGCASKTLTPALRLGWIALPQWLIDDVTRQKLYDDMGNTLLEQLAFARFMASGGMARHLRRVRPTYRRRRDALLAALEVSLPEATPMGVSAGLHLHVQLPDHCDEDAIVDAAYHRGVLVGGARWCWADPSTAPPALVIGYGSVSESDIRQAILVLGSLAHVR</sequence>
<accession>A0ABN5YRA6</accession>
<evidence type="ECO:0000256" key="3">
    <source>
        <dbReference type="ARBA" id="ARBA00023015"/>
    </source>
</evidence>
<feature type="domain" description="HTH gntR-type" evidence="6">
    <location>
        <begin position="9"/>
        <end position="77"/>
    </location>
</feature>
<dbReference type="InterPro" id="IPR015424">
    <property type="entry name" value="PyrdxlP-dep_Trfase"/>
</dbReference>
<evidence type="ECO:0000256" key="1">
    <source>
        <dbReference type="ARBA" id="ARBA00005384"/>
    </source>
</evidence>
<proteinExistence type="inferred from homology"/>
<dbReference type="PRINTS" id="PR00035">
    <property type="entry name" value="HTHGNTR"/>
</dbReference>
<dbReference type="PANTHER" id="PTHR46577:SF1">
    <property type="entry name" value="HTH-TYPE TRANSCRIPTIONAL REGULATORY PROTEIN GABR"/>
    <property type="match status" value="1"/>
</dbReference>
<evidence type="ECO:0000313" key="8">
    <source>
        <dbReference type="Proteomes" id="UP000465609"/>
    </source>
</evidence>
<organism evidence="7 8">
    <name type="scientific">Mycolicibacterium aubagnense</name>
    <dbReference type="NCBI Taxonomy" id="319707"/>
    <lineage>
        <taxon>Bacteria</taxon>
        <taxon>Bacillati</taxon>
        <taxon>Actinomycetota</taxon>
        <taxon>Actinomycetes</taxon>
        <taxon>Mycobacteriales</taxon>
        <taxon>Mycobacteriaceae</taxon>
        <taxon>Mycolicibacterium</taxon>
    </lineage>
</organism>
<dbReference type="PROSITE" id="PS50949">
    <property type="entry name" value="HTH_GNTR"/>
    <property type="match status" value="1"/>
</dbReference>
<dbReference type="PANTHER" id="PTHR46577">
    <property type="entry name" value="HTH-TYPE TRANSCRIPTIONAL REGULATORY PROTEIN GABR"/>
    <property type="match status" value="1"/>
</dbReference>
<name>A0ABN5YRA6_9MYCO</name>
<dbReference type="Gene3D" id="3.40.640.10">
    <property type="entry name" value="Type I PLP-dependent aspartate aminotransferase-like (Major domain)"/>
    <property type="match status" value="1"/>
</dbReference>
<keyword evidence="8" id="KW-1185">Reference proteome</keyword>